<accession>A0A841D2N8</accession>
<feature type="domain" description="Methyltransferase" evidence="5">
    <location>
        <begin position="47"/>
        <end position="140"/>
    </location>
</feature>
<evidence type="ECO:0000259" key="5">
    <source>
        <dbReference type="Pfam" id="PF13649"/>
    </source>
</evidence>
<dbReference type="InterPro" id="IPR041698">
    <property type="entry name" value="Methyltransf_25"/>
</dbReference>
<dbReference type="PANTHER" id="PTHR43464:SF19">
    <property type="entry name" value="UBIQUINONE BIOSYNTHESIS O-METHYLTRANSFERASE, MITOCHONDRIAL"/>
    <property type="match status" value="1"/>
</dbReference>
<name>A0A841D2N8_PLAVE</name>
<dbReference type="RefSeq" id="WP_184939899.1">
    <property type="nucleotide sequence ID" value="NZ_BAAAWZ010000001.1"/>
</dbReference>
<evidence type="ECO:0000256" key="4">
    <source>
        <dbReference type="SAM" id="MobiDB-lite"/>
    </source>
</evidence>
<evidence type="ECO:0000256" key="1">
    <source>
        <dbReference type="ARBA" id="ARBA00022603"/>
    </source>
</evidence>
<evidence type="ECO:0000256" key="3">
    <source>
        <dbReference type="ARBA" id="ARBA00022691"/>
    </source>
</evidence>
<dbReference type="AlphaFoldDB" id="A0A841D2N8"/>
<organism evidence="6 7">
    <name type="scientific">Planomonospora venezuelensis</name>
    <dbReference type="NCBI Taxonomy" id="1999"/>
    <lineage>
        <taxon>Bacteria</taxon>
        <taxon>Bacillati</taxon>
        <taxon>Actinomycetota</taxon>
        <taxon>Actinomycetes</taxon>
        <taxon>Streptosporangiales</taxon>
        <taxon>Streptosporangiaceae</taxon>
        <taxon>Planomonospora</taxon>
    </lineage>
</organism>
<keyword evidence="7" id="KW-1185">Reference proteome</keyword>
<evidence type="ECO:0000313" key="6">
    <source>
        <dbReference type="EMBL" id="MBB5962435.1"/>
    </source>
</evidence>
<dbReference type="Gene3D" id="3.40.50.150">
    <property type="entry name" value="Vaccinia Virus protein VP39"/>
    <property type="match status" value="1"/>
</dbReference>
<dbReference type="Proteomes" id="UP000562352">
    <property type="component" value="Unassembled WGS sequence"/>
</dbReference>
<comment type="caution">
    <text evidence="6">The sequence shown here is derived from an EMBL/GenBank/DDBJ whole genome shotgun (WGS) entry which is preliminary data.</text>
</comment>
<keyword evidence="2 6" id="KW-0808">Transferase</keyword>
<keyword evidence="1 6" id="KW-0489">Methyltransferase</keyword>
<proteinExistence type="predicted"/>
<evidence type="ECO:0000256" key="2">
    <source>
        <dbReference type="ARBA" id="ARBA00022679"/>
    </source>
</evidence>
<dbReference type="InterPro" id="IPR029063">
    <property type="entry name" value="SAM-dependent_MTases_sf"/>
</dbReference>
<dbReference type="GO" id="GO:0008168">
    <property type="term" value="F:methyltransferase activity"/>
    <property type="evidence" value="ECO:0007669"/>
    <property type="project" value="UniProtKB-KW"/>
</dbReference>
<feature type="region of interest" description="Disordered" evidence="4">
    <location>
        <begin position="1"/>
        <end position="25"/>
    </location>
</feature>
<gene>
    <name evidence="6" type="ORF">FHS22_001696</name>
</gene>
<dbReference type="EMBL" id="JACHJJ010000004">
    <property type="protein sequence ID" value="MBB5962435.1"/>
    <property type="molecule type" value="Genomic_DNA"/>
</dbReference>
<dbReference type="PANTHER" id="PTHR43464">
    <property type="entry name" value="METHYLTRANSFERASE"/>
    <property type="match status" value="1"/>
</dbReference>
<dbReference type="GO" id="GO:0032259">
    <property type="term" value="P:methylation"/>
    <property type="evidence" value="ECO:0007669"/>
    <property type="project" value="UniProtKB-KW"/>
</dbReference>
<protein>
    <submittedName>
        <fullName evidence="6">SAM-dependent methyltransferase</fullName>
    </submittedName>
</protein>
<reference evidence="6 7" key="1">
    <citation type="submission" date="2020-08" db="EMBL/GenBank/DDBJ databases">
        <title>Genomic Encyclopedia of Type Strains, Phase III (KMG-III): the genomes of soil and plant-associated and newly described type strains.</title>
        <authorList>
            <person name="Whitman W."/>
        </authorList>
    </citation>
    <scope>NUCLEOTIDE SEQUENCE [LARGE SCALE GENOMIC DNA]</scope>
    <source>
        <strain evidence="6 7">CECT 3303</strain>
    </source>
</reference>
<evidence type="ECO:0000313" key="7">
    <source>
        <dbReference type="Proteomes" id="UP000562352"/>
    </source>
</evidence>
<dbReference type="SUPFAM" id="SSF53335">
    <property type="entry name" value="S-adenosyl-L-methionine-dependent methyltransferases"/>
    <property type="match status" value="1"/>
</dbReference>
<sequence>MTESRFDTAYQGGGTTGSPLATPPWEIGRPQPAVVRLEEAGLIGGQVLDAGCGTGENALYLAERGHKVTGVDIAPTAIAAARDKAAGRGLDVPFEVADAVELAGYDDRFDTVLDVGLFHSLDPAGRDRYLAALHRVCRTGATVYLLCISDRARIPGPHLVDEKTLRDAFADGWTLHSLRPEVLEAVLPGGPRELETWLAVAQRD</sequence>
<keyword evidence="3" id="KW-0949">S-adenosyl-L-methionine</keyword>
<dbReference type="CDD" id="cd02440">
    <property type="entry name" value="AdoMet_MTases"/>
    <property type="match status" value="1"/>
</dbReference>
<dbReference type="Pfam" id="PF13649">
    <property type="entry name" value="Methyltransf_25"/>
    <property type="match status" value="1"/>
</dbReference>